<evidence type="ECO:0000313" key="15">
    <source>
        <dbReference type="Proteomes" id="UP000254293"/>
    </source>
</evidence>
<evidence type="ECO:0000259" key="13">
    <source>
        <dbReference type="PROSITE" id="PS51198"/>
    </source>
</evidence>
<evidence type="ECO:0000256" key="2">
    <source>
        <dbReference type="ARBA" id="ARBA00022741"/>
    </source>
</evidence>
<dbReference type="Gene3D" id="3.30.420.10">
    <property type="entry name" value="Ribonuclease H-like superfamily/Ribonuclease H"/>
    <property type="match status" value="1"/>
</dbReference>
<dbReference type="Pfam" id="PF00271">
    <property type="entry name" value="Helicase_C"/>
    <property type="match status" value="1"/>
</dbReference>
<dbReference type="InterPro" id="IPR014001">
    <property type="entry name" value="Helicase_ATP-bd"/>
</dbReference>
<evidence type="ECO:0000259" key="12">
    <source>
        <dbReference type="PROSITE" id="PS51194"/>
    </source>
</evidence>
<dbReference type="EMBL" id="UGJJ01000003">
    <property type="protein sequence ID" value="STR03164.1"/>
    <property type="molecule type" value="Genomic_DNA"/>
</dbReference>
<sequence length="1742" mass="195722">MTPPVPAVLIVDLEVDPKTQTVFKIGAYRPDLERGYEKAVRTAAGLRAALAEMAHLADGARLLMGHNILEHDLPYLRKAAPDTPWLNLPVIDTLRLSPLAFPQNPYHRLIKNHKIISSALNSPEADCRACWRLFQDQCAAFGKLAAGRPEEFAVYCSLYGALPYAENGVIVLPEGCGTAVRNAEKDTRRLIDGIWAMMQDDSEAGRLKVCQTRFKKLMKEDIFRPELHTPLAYALSWLRVSGGNSVLAPWVRYQFPDTARLIAEFRDRDCGDTRCRYCANTLNPEKQLYRFFGLPAFRDVKGINGGQEAIVRAGMQGRHVLAVLPTGGGKSLCYQLPAINRYYRNGGLTVVVSPLQSLMKDQADGMERRGISGAAMLNGMLPLAVRADVLDKTALGDVGILFVAPEQFRNNSFIRAIAHRQINGWVFDEAHCLSKWGHDFRPDYLYAAKFIAKRREENGETAPVSCFTATAKPDVLQDITQHFREELGIEFKQFIGGNERDNLFYEVLEVSDGLKSRHIDELLHRELDHQAGGAVVFVARKKSAEEYAAYLEQQGWACKHFHAGLQQNAKAEIQDAFVNGSLRVIVATNAFGMGVDKPDVRLVVHAEITGSLENYLQEAGRAGRDRKDAKCVLLFDRNDVDVQFRISRLSQIEPRDLKSVYGKLKKLHAANAGKTGNDDLVVTGGEILHDTEAYMSFDSGERQADTKVKTVLAWLERAGMLERSENQTRIFPARSGRLNLTQAVEKIQKANLPQRKRELYQTIAEIVFAAPDDAPLSTDDLAKATACSFTELLSHLHDLEKLGILSNDTKMTVNLRTDNVASSAKRLTQALAQEEKLWQILHEEIPAADSGDWQNFSLTAACHQMHEAGFDQLLPADIKLMMESLADDKAAADTLGSSGSFNIRNIGNNILKVRFKNRSESWEDLQNHAELRRRICRCILPFLTAKTDLRAKDVVVETGIGEMVRHIGGDLELSAQIPEARREILLNRALLFMHKLGIFKINHGMTILRHAMTIRLDKKALEEKRRYLKSDYRPLEVFYGEKRFQIHVMQEYALRALKNIDTGLELVRDYFQTQEAQFKEKWFKDRLNELQEPVSRATYAQIADSLNKQQQAAVTDKNDSNRLVLAGPGSGKTRVIVHRVAYLLKVCHADPASIIVLTFNRLAAQEIKRRLFALAGRIAAAVTVLTYDGMAMRLLGVRFDDKTQDDGTDRFKQWCTQAAAVLSDGLQAEEAADDARSRIMAGFRYILVDEYQDISEEQYRLVSALAGRQSEGDDKLTILAVGDDDQNIYAFRHTSNEYIHRFQHDYGVAQPDFLTFNYRSTRHIVAAANCLIQSIPGRLKAQHPIAVNPERQTQPDGGTWAEKDPERQGRVRVIRLPAAGSRKQRANIQAQAALAELERLRRIGGFGYGDAAVLARGHDILKPVQAWCEQNSIPYFLSKERKSGIRLKRSREFVRLTDELSKESAPVAAERFIEIVRRQNVSAKWQTAFDLMAQDFCREYPADGGHPGFSVPFLKNWLYEYVGNDTDSPSDGLFLGTAHSAKGLEFKHVFILDGGWDKAGDDEQRLYYVAMTRAVETLTLFQNTPRHLWIEKLSHGSVETVNRNYAPLPQLDTEYRILSALGELDVGFIARDECCTDGPPSYGKIRHKLEAAARLQPGQELAIRRSCGRYQFLAGDTVVAQTAKKTALPELEGDGINRARAFAAAFAVRYRDEGEEIFRQKIPEKVDKWPIVIPMLVIPPQT</sequence>
<name>A0A377R4J7_9NEIS</name>
<feature type="domain" description="UvrD-like helicase ATP-binding" evidence="13">
    <location>
        <begin position="1105"/>
        <end position="1321"/>
    </location>
</feature>
<dbReference type="GO" id="GO:0006281">
    <property type="term" value="P:DNA repair"/>
    <property type="evidence" value="ECO:0007669"/>
    <property type="project" value="TreeGrafter"/>
</dbReference>
<dbReference type="GO" id="GO:0005737">
    <property type="term" value="C:cytoplasm"/>
    <property type="evidence" value="ECO:0007669"/>
    <property type="project" value="TreeGrafter"/>
</dbReference>
<keyword evidence="6" id="KW-0238">DNA-binding</keyword>
<dbReference type="CDD" id="cd17932">
    <property type="entry name" value="DEXQc_UvrD"/>
    <property type="match status" value="1"/>
</dbReference>
<dbReference type="SMART" id="SM00490">
    <property type="entry name" value="HELICc"/>
    <property type="match status" value="1"/>
</dbReference>
<dbReference type="SUPFAM" id="SSF52540">
    <property type="entry name" value="P-loop containing nucleoside triphosphate hydrolases"/>
    <property type="match status" value="2"/>
</dbReference>
<evidence type="ECO:0000256" key="3">
    <source>
        <dbReference type="ARBA" id="ARBA00022801"/>
    </source>
</evidence>
<keyword evidence="4 10" id="KW-0347">Helicase</keyword>
<dbReference type="InterPro" id="IPR001650">
    <property type="entry name" value="Helicase_C-like"/>
</dbReference>
<proteinExistence type="inferred from homology"/>
<dbReference type="OrthoDB" id="9760034at2"/>
<dbReference type="InterPro" id="IPR012337">
    <property type="entry name" value="RNaseH-like_sf"/>
</dbReference>
<dbReference type="GO" id="GO:0006310">
    <property type="term" value="P:DNA recombination"/>
    <property type="evidence" value="ECO:0007669"/>
    <property type="project" value="InterPro"/>
</dbReference>
<evidence type="ECO:0000256" key="4">
    <source>
        <dbReference type="ARBA" id="ARBA00022806"/>
    </source>
</evidence>
<evidence type="ECO:0000256" key="9">
    <source>
        <dbReference type="ARBA" id="ARBA00034808"/>
    </source>
</evidence>
<dbReference type="SUPFAM" id="SSF53098">
    <property type="entry name" value="Ribonuclease H-like"/>
    <property type="match status" value="1"/>
</dbReference>
<dbReference type="GO" id="GO:0005694">
    <property type="term" value="C:chromosome"/>
    <property type="evidence" value="ECO:0007669"/>
    <property type="project" value="TreeGrafter"/>
</dbReference>
<feature type="domain" description="Helicase C-terminal" evidence="12">
    <location>
        <begin position="518"/>
        <end position="668"/>
    </location>
</feature>
<dbReference type="PANTHER" id="PTHR13710">
    <property type="entry name" value="DNA HELICASE RECQ FAMILY MEMBER"/>
    <property type="match status" value="1"/>
</dbReference>
<keyword evidence="7" id="KW-0413">Isomerase</keyword>
<gene>
    <name evidence="14" type="primary">recQ_2</name>
    <name evidence="14" type="ORF">NCTC13336_02060</name>
</gene>
<comment type="similarity">
    <text evidence="1">Belongs to the helicase family. RecQ subfamily.</text>
</comment>
<dbReference type="EC" id="5.6.2.4" evidence="9"/>
<evidence type="ECO:0000256" key="1">
    <source>
        <dbReference type="ARBA" id="ARBA00005446"/>
    </source>
</evidence>
<reference evidence="14 15" key="1">
    <citation type="submission" date="2018-06" db="EMBL/GenBank/DDBJ databases">
        <authorList>
            <consortium name="Pathogen Informatics"/>
            <person name="Doyle S."/>
        </authorList>
    </citation>
    <scope>NUCLEOTIDE SEQUENCE [LARGE SCALE GENOMIC DNA]</scope>
    <source>
        <strain evidence="14 15">NCTC13336</strain>
    </source>
</reference>
<evidence type="ECO:0000256" key="10">
    <source>
        <dbReference type="PROSITE-ProRule" id="PRU00560"/>
    </source>
</evidence>
<dbReference type="InterPro" id="IPR027785">
    <property type="entry name" value="UvrD-like_helicase_C"/>
</dbReference>
<dbReference type="Pfam" id="PF00270">
    <property type="entry name" value="DEAD"/>
    <property type="match status" value="1"/>
</dbReference>
<dbReference type="Gene3D" id="3.40.50.300">
    <property type="entry name" value="P-loop containing nucleotide triphosphate hydrolases"/>
    <property type="match status" value="5"/>
</dbReference>
<dbReference type="GO" id="GO:0043138">
    <property type="term" value="F:3'-5' DNA helicase activity"/>
    <property type="evidence" value="ECO:0007669"/>
    <property type="project" value="UniProtKB-EC"/>
</dbReference>
<organism evidence="14 15">
    <name type="scientific">Kingella potus</name>
    <dbReference type="NCBI Taxonomy" id="265175"/>
    <lineage>
        <taxon>Bacteria</taxon>
        <taxon>Pseudomonadati</taxon>
        <taxon>Pseudomonadota</taxon>
        <taxon>Betaproteobacteria</taxon>
        <taxon>Neisseriales</taxon>
        <taxon>Neisseriaceae</taxon>
        <taxon>Kingella</taxon>
    </lineage>
</organism>
<feature type="binding site" evidence="10">
    <location>
        <begin position="1126"/>
        <end position="1133"/>
    </location>
    <ligand>
        <name>ATP</name>
        <dbReference type="ChEBI" id="CHEBI:30616"/>
    </ligand>
</feature>
<comment type="catalytic activity">
    <reaction evidence="8">
        <text>Couples ATP hydrolysis with the unwinding of duplex DNA by translocating in the 3'-5' direction.</text>
        <dbReference type="EC" id="5.6.2.4"/>
    </reaction>
</comment>
<dbReference type="GO" id="GO:0016787">
    <property type="term" value="F:hydrolase activity"/>
    <property type="evidence" value="ECO:0007669"/>
    <property type="project" value="UniProtKB-UniRule"/>
</dbReference>
<dbReference type="PANTHER" id="PTHR13710:SF105">
    <property type="entry name" value="ATP-DEPENDENT DNA HELICASE Q1"/>
    <property type="match status" value="1"/>
</dbReference>
<evidence type="ECO:0000256" key="7">
    <source>
        <dbReference type="ARBA" id="ARBA00023235"/>
    </source>
</evidence>
<dbReference type="Pfam" id="PF13538">
    <property type="entry name" value="UvrD_C_2"/>
    <property type="match status" value="1"/>
</dbReference>
<dbReference type="InterPro" id="IPR027417">
    <property type="entry name" value="P-loop_NTPase"/>
</dbReference>
<dbReference type="Proteomes" id="UP000254293">
    <property type="component" value="Unassembled WGS sequence"/>
</dbReference>
<dbReference type="GO" id="GO:0009378">
    <property type="term" value="F:four-way junction helicase activity"/>
    <property type="evidence" value="ECO:0007669"/>
    <property type="project" value="TreeGrafter"/>
</dbReference>
<dbReference type="InterPro" id="IPR004589">
    <property type="entry name" value="DNA_helicase_ATP-dep_RecQ"/>
</dbReference>
<evidence type="ECO:0000313" key="14">
    <source>
        <dbReference type="EMBL" id="STR03164.1"/>
    </source>
</evidence>
<dbReference type="PROSITE" id="PS51194">
    <property type="entry name" value="HELICASE_CTER"/>
    <property type="match status" value="1"/>
</dbReference>
<dbReference type="GO" id="GO:0003677">
    <property type="term" value="F:DNA binding"/>
    <property type="evidence" value="ECO:0007669"/>
    <property type="project" value="UniProtKB-KW"/>
</dbReference>
<dbReference type="SMART" id="SM00487">
    <property type="entry name" value="DEXDc"/>
    <property type="match status" value="1"/>
</dbReference>
<dbReference type="InterPro" id="IPR014016">
    <property type="entry name" value="UvrD-like_ATP-bd"/>
</dbReference>
<dbReference type="PROSITE" id="PS51192">
    <property type="entry name" value="HELICASE_ATP_BIND_1"/>
    <property type="match status" value="1"/>
</dbReference>
<dbReference type="RefSeq" id="WP_115309063.1">
    <property type="nucleotide sequence ID" value="NZ_UGJJ01000003.1"/>
</dbReference>
<dbReference type="InterPro" id="IPR036397">
    <property type="entry name" value="RNaseH_sf"/>
</dbReference>
<dbReference type="NCBIfam" id="TIGR00614">
    <property type="entry name" value="recQ_fam"/>
    <property type="match status" value="1"/>
</dbReference>
<dbReference type="InterPro" id="IPR011545">
    <property type="entry name" value="DEAD/DEAH_box_helicase_dom"/>
</dbReference>
<keyword evidence="15" id="KW-1185">Reference proteome</keyword>
<keyword evidence="2 10" id="KW-0547">Nucleotide-binding</keyword>
<evidence type="ECO:0000256" key="6">
    <source>
        <dbReference type="ARBA" id="ARBA00023125"/>
    </source>
</evidence>
<dbReference type="GO" id="GO:0005524">
    <property type="term" value="F:ATP binding"/>
    <property type="evidence" value="ECO:0007669"/>
    <property type="project" value="UniProtKB-UniRule"/>
</dbReference>
<dbReference type="Pfam" id="PF00580">
    <property type="entry name" value="UvrD-helicase"/>
    <property type="match status" value="2"/>
</dbReference>
<accession>A0A377R4J7</accession>
<keyword evidence="5 10" id="KW-0067">ATP-binding</keyword>
<evidence type="ECO:0000256" key="8">
    <source>
        <dbReference type="ARBA" id="ARBA00034617"/>
    </source>
</evidence>
<dbReference type="PROSITE" id="PS51198">
    <property type="entry name" value="UVRD_HELICASE_ATP_BIND"/>
    <property type="match status" value="1"/>
</dbReference>
<feature type="domain" description="Helicase ATP-binding" evidence="11">
    <location>
        <begin position="311"/>
        <end position="489"/>
    </location>
</feature>
<evidence type="ECO:0000259" key="11">
    <source>
        <dbReference type="PROSITE" id="PS51192"/>
    </source>
</evidence>
<evidence type="ECO:0000256" key="5">
    <source>
        <dbReference type="ARBA" id="ARBA00022840"/>
    </source>
</evidence>
<protein>
    <recommendedName>
        <fullName evidence="9">DNA 3'-5' helicase</fullName>
        <ecNumber evidence="9">5.6.2.4</ecNumber>
    </recommendedName>
</protein>
<keyword evidence="3 10" id="KW-0378">Hydrolase</keyword>